<dbReference type="RefSeq" id="XP_067486975.1">
    <property type="nucleotide sequence ID" value="XM_067639158.1"/>
</dbReference>
<feature type="region of interest" description="Disordered" evidence="1">
    <location>
        <begin position="74"/>
        <end position="120"/>
    </location>
</feature>
<dbReference type="GeneID" id="93591606"/>
<dbReference type="VEuPathDB" id="FungiDB:DFL_009295"/>
<feature type="compositionally biased region" description="Low complexity" evidence="1">
    <location>
        <begin position="151"/>
        <end position="167"/>
    </location>
</feature>
<dbReference type="GO" id="GO:0008270">
    <property type="term" value="F:zinc ion binding"/>
    <property type="evidence" value="ECO:0007669"/>
    <property type="project" value="InterPro"/>
</dbReference>
<feature type="region of interest" description="Disordered" evidence="1">
    <location>
        <begin position="141"/>
        <end position="178"/>
    </location>
</feature>
<comment type="caution">
    <text evidence="3">The sequence shown here is derived from an EMBL/GenBank/DDBJ whole genome shotgun (WGS) entry which is preliminary data.</text>
</comment>
<organism evidence="3 4">
    <name type="scientific">Arthrobotrys flagrans</name>
    <name type="common">Nematode-trapping fungus</name>
    <name type="synonym">Trichothecium flagrans</name>
    <dbReference type="NCBI Taxonomy" id="97331"/>
    <lineage>
        <taxon>Eukaryota</taxon>
        <taxon>Fungi</taxon>
        <taxon>Dikarya</taxon>
        <taxon>Ascomycota</taxon>
        <taxon>Pezizomycotina</taxon>
        <taxon>Orbiliomycetes</taxon>
        <taxon>Orbiliales</taxon>
        <taxon>Orbiliaceae</taxon>
        <taxon>Arthrobotrys</taxon>
    </lineage>
</organism>
<evidence type="ECO:0000313" key="3">
    <source>
        <dbReference type="EMBL" id="RVD81431.1"/>
    </source>
</evidence>
<gene>
    <name evidence="3" type="ORF">DFL_009295</name>
</gene>
<dbReference type="OrthoDB" id="338816at2759"/>
<dbReference type="GO" id="GO:0005634">
    <property type="term" value="C:nucleus"/>
    <property type="evidence" value="ECO:0007669"/>
    <property type="project" value="InterPro"/>
</dbReference>
<name>A0A436ZR93_ARTFL</name>
<dbReference type="PANTHER" id="PTHR12963:SF4">
    <property type="entry name" value="ACTIVATING SIGNAL COINTEGRATOR 1"/>
    <property type="match status" value="1"/>
</dbReference>
<evidence type="ECO:0000256" key="1">
    <source>
        <dbReference type="SAM" id="MobiDB-lite"/>
    </source>
</evidence>
<feature type="domain" description="TRIP4/RQT4 C2HC5-type zinc finger" evidence="2">
    <location>
        <begin position="261"/>
        <end position="311"/>
    </location>
</feature>
<dbReference type="GO" id="GO:0180022">
    <property type="term" value="C:RQC-trigger complex"/>
    <property type="evidence" value="ECO:0007669"/>
    <property type="project" value="InterPro"/>
</dbReference>
<dbReference type="Pfam" id="PF06221">
    <property type="entry name" value="zf-C2HC5"/>
    <property type="match status" value="1"/>
</dbReference>
<proteinExistence type="predicted"/>
<dbReference type="InterPro" id="IPR009349">
    <property type="entry name" value="TRIP4/RQT4_C2HC5_Znf"/>
</dbReference>
<dbReference type="STRING" id="97331.A0A436ZR93"/>
<dbReference type="AlphaFoldDB" id="A0A436ZR93"/>
<dbReference type="PANTHER" id="PTHR12963">
    <property type="entry name" value="THYROID RECEPTOR INTERACTING PROTEIN RELATED"/>
    <property type="match status" value="1"/>
</dbReference>
<accession>A0A436ZR93</accession>
<dbReference type="InterPro" id="IPR039128">
    <property type="entry name" value="TRIP4-like"/>
</dbReference>
<keyword evidence="4" id="KW-1185">Reference proteome</keyword>
<dbReference type="GO" id="GO:0072344">
    <property type="term" value="P:rescue of stalled ribosome"/>
    <property type="evidence" value="ECO:0007669"/>
    <property type="project" value="InterPro"/>
</dbReference>
<dbReference type="EMBL" id="SAEB01000012">
    <property type="protein sequence ID" value="RVD81431.1"/>
    <property type="molecule type" value="Genomic_DNA"/>
</dbReference>
<protein>
    <recommendedName>
        <fullName evidence="2">TRIP4/RQT4 C2HC5-type zinc finger domain-containing protein</fullName>
    </recommendedName>
</protein>
<dbReference type="GO" id="GO:0045893">
    <property type="term" value="P:positive regulation of DNA-templated transcription"/>
    <property type="evidence" value="ECO:0007669"/>
    <property type="project" value="TreeGrafter"/>
</dbReference>
<reference evidence="3 4" key="1">
    <citation type="submission" date="2019-01" db="EMBL/GenBank/DDBJ databases">
        <title>Intercellular communication is required for trap formation in the nematode-trapping fungus Duddingtonia flagrans.</title>
        <authorList>
            <person name="Youssar L."/>
            <person name="Wernet V."/>
            <person name="Hensel N."/>
            <person name="Hildebrandt H.-G."/>
            <person name="Fischer R."/>
        </authorList>
    </citation>
    <scope>NUCLEOTIDE SEQUENCE [LARGE SCALE GENOMIC DNA]</scope>
    <source>
        <strain evidence="3 4">CBS H-5679</strain>
    </source>
</reference>
<evidence type="ECO:0000313" key="4">
    <source>
        <dbReference type="Proteomes" id="UP000283090"/>
    </source>
</evidence>
<dbReference type="Proteomes" id="UP000283090">
    <property type="component" value="Unassembled WGS sequence"/>
</dbReference>
<evidence type="ECO:0000259" key="2">
    <source>
        <dbReference type="Pfam" id="PF06221"/>
    </source>
</evidence>
<sequence>MANPSDLTSWAVPRLSNLLPLPEDELRQVISYAATSPDLSSPSAIATHFTDLLGSSSERLSFIEEFNRRRFSAALSISKPRQSNTRDDSNAPPRSNRKGTKKKEPLNKLPPVRKVENTFSGTAENLAGKVYKKEDLDDYMSTSRKKMASNSSPTSKPTSQTPSRSTTPNPPTGPSAAFAFTPAAPVALPPQKQPAQQGMLTSDLLNKKKASKPKAATVSVPANTTMRAPSSTLSDVSSALRSLELQTNPTLANTHTLPVEKRRCNCSGRKHELLLAAPNCLHCGKIICIKEGLAPCTFCGHDLISSEDMEVMRRILRDEQSKEKQIAHNAGHRKAETTKTTAVYASKVNPSAGGVNHLSSPTPTLSASGSSAALASAMEQRDKLLGFQSSSAKRTKIIDQAADWETPDSGVNMWATPQERALQLREQQRKMRELEWENRDEWEKRSVVVSIDLKGKRVEKRMGAIEKPKFEIEPEEEEGDEVIPITATTSSGTFSKNPLLAKGLIKPVWKPQKGTNDVEGDDIEPSGDLGQWGKKLRSSWRVVQDDMTDNEALILDGGRLGREATNEEKSTETSCG</sequence>